<evidence type="ECO:0000256" key="7">
    <source>
        <dbReference type="ARBA" id="ARBA00022827"/>
    </source>
</evidence>
<dbReference type="InterPro" id="IPR039261">
    <property type="entry name" value="FNR_nucleotide-bd"/>
</dbReference>
<evidence type="ECO:0000256" key="6">
    <source>
        <dbReference type="ARBA" id="ARBA00022723"/>
    </source>
</evidence>
<feature type="transmembrane region" description="Helical" evidence="13">
    <location>
        <begin position="173"/>
        <end position="192"/>
    </location>
</feature>
<dbReference type="Pfam" id="PF01794">
    <property type="entry name" value="Ferric_reduct"/>
    <property type="match status" value="1"/>
</dbReference>
<keyword evidence="16" id="KW-1185">Reference proteome</keyword>
<dbReference type="Pfam" id="PF08022">
    <property type="entry name" value="FAD_binding_8"/>
    <property type="match status" value="1"/>
</dbReference>
<evidence type="ECO:0000256" key="1">
    <source>
        <dbReference type="ARBA" id="ARBA00001974"/>
    </source>
</evidence>
<feature type="transmembrane region" description="Helical" evidence="13">
    <location>
        <begin position="143"/>
        <end position="161"/>
    </location>
</feature>
<comment type="caution">
    <text evidence="15">The sequence shown here is derived from an EMBL/GenBank/DDBJ whole genome shotgun (WGS) entry which is preliminary data.</text>
</comment>
<evidence type="ECO:0000256" key="12">
    <source>
        <dbReference type="ARBA" id="ARBA00023136"/>
    </source>
</evidence>
<keyword evidence="12 13" id="KW-0472">Membrane</keyword>
<keyword evidence="10" id="KW-0408">Iron</keyword>
<evidence type="ECO:0000259" key="14">
    <source>
        <dbReference type="PROSITE" id="PS51384"/>
    </source>
</evidence>
<evidence type="ECO:0000256" key="9">
    <source>
        <dbReference type="ARBA" id="ARBA00023002"/>
    </source>
</evidence>
<evidence type="ECO:0000256" key="2">
    <source>
        <dbReference type="ARBA" id="ARBA00004141"/>
    </source>
</evidence>
<evidence type="ECO:0000256" key="13">
    <source>
        <dbReference type="SAM" id="Phobius"/>
    </source>
</evidence>
<keyword evidence="9" id="KW-0560">Oxidoreductase</keyword>
<organism evidence="15 16">
    <name type="scientific">Vibrio stylophorae</name>
    <dbReference type="NCBI Taxonomy" id="659351"/>
    <lineage>
        <taxon>Bacteria</taxon>
        <taxon>Pseudomonadati</taxon>
        <taxon>Pseudomonadota</taxon>
        <taxon>Gammaproteobacteria</taxon>
        <taxon>Vibrionales</taxon>
        <taxon>Vibrionaceae</taxon>
        <taxon>Vibrio</taxon>
    </lineage>
</organism>
<keyword evidence="3" id="KW-0285">Flavoprotein</keyword>
<dbReference type="Proteomes" id="UP000838672">
    <property type="component" value="Unassembled WGS sequence"/>
</dbReference>
<dbReference type="InterPro" id="IPR013112">
    <property type="entry name" value="FAD-bd_8"/>
</dbReference>
<dbReference type="Gene3D" id="3.40.50.80">
    <property type="entry name" value="Nucleotide-binding domain of ferredoxin-NADP reductase (FNR) module"/>
    <property type="match status" value="1"/>
</dbReference>
<accession>A0ABN8DWE7</accession>
<evidence type="ECO:0000313" key="16">
    <source>
        <dbReference type="Proteomes" id="UP000838672"/>
    </source>
</evidence>
<dbReference type="EMBL" id="CAKLDI010000002">
    <property type="protein sequence ID" value="CAH0535542.1"/>
    <property type="molecule type" value="Genomic_DNA"/>
</dbReference>
<keyword evidence="8 13" id="KW-1133">Transmembrane helix</keyword>
<feature type="transmembrane region" description="Helical" evidence="13">
    <location>
        <begin position="80"/>
        <end position="98"/>
    </location>
</feature>
<evidence type="ECO:0000256" key="4">
    <source>
        <dbReference type="ARBA" id="ARBA00022692"/>
    </source>
</evidence>
<dbReference type="CDD" id="cd06198">
    <property type="entry name" value="FNR_like_3"/>
    <property type="match status" value="1"/>
</dbReference>
<proteinExistence type="predicted"/>
<dbReference type="SUPFAM" id="SSF63380">
    <property type="entry name" value="Riboflavin synthase domain-like"/>
    <property type="match status" value="1"/>
</dbReference>
<feature type="transmembrane region" description="Helical" evidence="13">
    <location>
        <begin position="38"/>
        <end position="59"/>
    </location>
</feature>
<keyword evidence="11" id="KW-0411">Iron-sulfur</keyword>
<dbReference type="PANTHER" id="PTHR47354">
    <property type="entry name" value="NADH OXIDOREDUCTASE HCR"/>
    <property type="match status" value="1"/>
</dbReference>
<dbReference type="Gene3D" id="2.40.30.10">
    <property type="entry name" value="Translation factors"/>
    <property type="match status" value="1"/>
</dbReference>
<dbReference type="InterPro" id="IPR013130">
    <property type="entry name" value="Fe3_Rdtase_TM_dom"/>
</dbReference>
<evidence type="ECO:0000256" key="3">
    <source>
        <dbReference type="ARBA" id="ARBA00022630"/>
    </source>
</evidence>
<feature type="domain" description="FAD-binding FR-type" evidence="14">
    <location>
        <begin position="222"/>
        <end position="329"/>
    </location>
</feature>
<dbReference type="InterPro" id="IPR017927">
    <property type="entry name" value="FAD-bd_FR_type"/>
</dbReference>
<gene>
    <name evidence="15" type="primary">pyrK</name>
    <name evidence="15" type="ORF">VST7929_03106</name>
</gene>
<sequence>MKKASWMIALLILLCSVFWLHADWQILKQTHWHPIRSGLLQLTGILSITLFSLTMILAMRFRWVDAITTGLDKSYRLHKWSAIFALVFALVHWLLALVPKMLVQRGLLERPIKSMASQPAENIDSIMQWLHQMRPMAEQMGDIGIKLMILLMIAALLKRLPYHWFQWSHKLMALLYLAFVVHTVILLKPSYWDQPITWLTLLFVIVGSLCAVASLLGKVGNAQRYQGRIRHISHRHGVTALTVHLPRWPGHQSGQFAFIRLAGEKAHPFTITSSAAPSTTGALNAHQLRFSIKALGDFTGSLPTMIQSHDLVENDQVEIEGPYGQFDFDTHTNSQSEQIWIAGGIGIAGFLAKLEERAKLNSVQPQVTLYFCTQDASRTQINQLAHQARIANVDFHLIDNRKQPLLTISTLEDNHPQFAQASIWFCGPANFAKALAQQLKAKQFAMQRFHREYFEFR</sequence>
<protein>
    <submittedName>
        <fullName evidence="15">Dihydroorotate dehydrogenase B (NAD(+)), electron transfer subunit</fullName>
    </submittedName>
</protein>
<feature type="transmembrane region" description="Helical" evidence="13">
    <location>
        <begin position="198"/>
        <end position="220"/>
    </location>
</feature>
<dbReference type="RefSeq" id="WP_237468454.1">
    <property type="nucleotide sequence ID" value="NZ_CAKLDI010000002.1"/>
</dbReference>
<keyword evidence="4 13" id="KW-0812">Transmembrane</keyword>
<evidence type="ECO:0000256" key="10">
    <source>
        <dbReference type="ARBA" id="ARBA00023004"/>
    </source>
</evidence>
<evidence type="ECO:0000256" key="8">
    <source>
        <dbReference type="ARBA" id="ARBA00022989"/>
    </source>
</evidence>
<dbReference type="PROSITE" id="PS51384">
    <property type="entry name" value="FAD_FR"/>
    <property type="match status" value="1"/>
</dbReference>
<keyword evidence="6" id="KW-0479">Metal-binding</keyword>
<dbReference type="InterPro" id="IPR050415">
    <property type="entry name" value="MRET"/>
</dbReference>
<keyword evidence="7" id="KW-0274">FAD</keyword>
<comment type="subcellular location">
    <subcellularLocation>
        <location evidence="2">Membrane</location>
        <topology evidence="2">Multi-pass membrane protein</topology>
    </subcellularLocation>
</comment>
<keyword evidence="5" id="KW-0001">2Fe-2S</keyword>
<evidence type="ECO:0000313" key="15">
    <source>
        <dbReference type="EMBL" id="CAH0535542.1"/>
    </source>
</evidence>
<dbReference type="PANTHER" id="PTHR47354:SF8">
    <property type="entry name" value="1,2-PHENYLACETYL-COA EPOXIDASE, SUBUNIT E"/>
    <property type="match status" value="1"/>
</dbReference>
<comment type="cofactor">
    <cofactor evidence="1">
        <name>FAD</name>
        <dbReference type="ChEBI" id="CHEBI:57692"/>
    </cofactor>
</comment>
<evidence type="ECO:0000256" key="5">
    <source>
        <dbReference type="ARBA" id="ARBA00022714"/>
    </source>
</evidence>
<name>A0ABN8DWE7_9VIBR</name>
<reference evidence="15" key="1">
    <citation type="submission" date="2021-11" db="EMBL/GenBank/DDBJ databases">
        <authorList>
            <person name="Rodrigo-Torres L."/>
            <person name="Arahal R. D."/>
            <person name="Lucena T."/>
        </authorList>
    </citation>
    <scope>NUCLEOTIDE SEQUENCE</scope>
    <source>
        <strain evidence="15">CECT 7929</strain>
    </source>
</reference>
<dbReference type="SUPFAM" id="SSF52343">
    <property type="entry name" value="Ferredoxin reductase-like, C-terminal NADP-linked domain"/>
    <property type="match status" value="1"/>
</dbReference>
<dbReference type="InterPro" id="IPR017938">
    <property type="entry name" value="Riboflavin_synthase-like_b-brl"/>
</dbReference>
<evidence type="ECO:0000256" key="11">
    <source>
        <dbReference type="ARBA" id="ARBA00023014"/>
    </source>
</evidence>